<feature type="transmembrane region" description="Helical" evidence="2">
    <location>
        <begin position="20"/>
        <end position="38"/>
    </location>
</feature>
<dbReference type="PRINTS" id="PR00702">
    <property type="entry name" value="ACRIFLAVINRP"/>
</dbReference>
<dbReference type="InterPro" id="IPR001036">
    <property type="entry name" value="Acrflvin-R"/>
</dbReference>
<dbReference type="Proteomes" id="UP001155027">
    <property type="component" value="Unassembled WGS sequence"/>
</dbReference>
<name>A0A9X2PTS0_9BACT</name>
<organism evidence="3 4">
    <name type="scientific">Salinibacter ruber</name>
    <dbReference type="NCBI Taxonomy" id="146919"/>
    <lineage>
        <taxon>Bacteria</taxon>
        <taxon>Pseudomonadati</taxon>
        <taxon>Rhodothermota</taxon>
        <taxon>Rhodothermia</taxon>
        <taxon>Rhodothermales</taxon>
        <taxon>Salinibacteraceae</taxon>
        <taxon>Salinibacter</taxon>
    </lineage>
</organism>
<dbReference type="InterPro" id="IPR027463">
    <property type="entry name" value="AcrB_DN_DC_subdom"/>
</dbReference>
<dbReference type="Gene3D" id="3.30.2090.10">
    <property type="entry name" value="Multidrug efflux transporter AcrB TolC docking domain, DN and DC subdomains"/>
    <property type="match status" value="2"/>
</dbReference>
<feature type="transmembrane region" description="Helical" evidence="2">
    <location>
        <begin position="380"/>
        <end position="400"/>
    </location>
</feature>
<feature type="transmembrane region" description="Helical" evidence="2">
    <location>
        <begin position="355"/>
        <end position="374"/>
    </location>
</feature>
<dbReference type="GO" id="GO:0005886">
    <property type="term" value="C:plasma membrane"/>
    <property type="evidence" value="ECO:0007669"/>
    <property type="project" value="TreeGrafter"/>
</dbReference>
<feature type="transmembrane region" description="Helical" evidence="2">
    <location>
        <begin position="923"/>
        <end position="942"/>
    </location>
</feature>
<evidence type="ECO:0000313" key="4">
    <source>
        <dbReference type="Proteomes" id="UP001155027"/>
    </source>
</evidence>
<feature type="transmembrane region" description="Helical" evidence="2">
    <location>
        <begin position="456"/>
        <end position="476"/>
    </location>
</feature>
<sequence length="1082" mass="117597">MATTSGIAGRIARTFINSKLTPLLMAAFLGIGLYSAWVTPKEEDPQIEVPMMDIAVQYPGATPQEVKSRVAEPIERLASNIDGVEYVYSTAMPGRAMVSVRYYVGEDPSTSTVKLYEELLKNMDEMPPWASRPLIKSREVDDVPILTLTLHSETTGDYELRRIGEEMAADLKTTDGVAEVNVHGGRPRQVRVALQPNQLAAHGLDPPSVARQLRAANQQTDAGAFDRSDESYLVETGGFLSSVDAVKNLVVGMHQGSPVYLKQVAEVTDGPAEPKNYVSFSYGAGTPRPDSLAPGGTRSAVTVAVAKRNGRDAMTIAEHSLDKLATLEQTLVPEGVTVSTTRNYGETASEKTNELMLHLLAAILAVTFVVSLAMGWRGGLVVFLSVPISFALTLFVYYFFGYTLNRITLFALIFVTGIVVDDSIIVAENIERHFKMGRLPKLQSALAAVDEVGNPTILATLTVIAAVLPMAFVSGLMGPYMSPMPIGASVAMTFSLVVALVIAPYLAFRLIPSHEDLTGEEGGGDDDENEENDSEYELEETAVYRAYAATIEPLLDSAWKRWAFLGGTTLLLLGSVSLFYFRAVTVKMLPFDDKNEFQVVVDMPEGTPLERTNAVLREMAADLTDRPVVTDVQTYAGDAAPVNLNGLVRHYDLRSAPHQGDLQVNLRAAEHRTRQSHAIAKDLRGPLQEIGEKYDAAVKVAEVPPGPPVRATLVAEIYGPDGATQRALADSVRQAFEATEGVVDVDWGVEADQTKYTFTVDKEKAMRVGVPTARVTQTMKMALDGREVTTLHDPDERDPVGVQLRLGEERRASLADLQNVPVQSPAGPTVPMADLVEVEKTTLDKHISRKNQRRVIYVTGNVAGAIESPVYAMLDMQERLDAIEAPPGYSFDQLYTGPPEARSNYALKWDGEWRVTYKVFRDLGIAFAIVLLLIYILIVGWFQDLTVPLVMMIAIPLSLIGIVLGHWLLGAFFTATSMIGFIALAGIMVRNGVLLIDFVNISLDQGASLRQAVIEAGAVRTRPILLTAGTVVIGATVILFDPIFQGLAISLIGGAIASTALTLLIVPLVYYMIESRIMSHES</sequence>
<dbReference type="PANTHER" id="PTHR32063">
    <property type="match status" value="1"/>
</dbReference>
<dbReference type="Gene3D" id="3.30.70.1440">
    <property type="entry name" value="Multidrug efflux transporter AcrB pore domain"/>
    <property type="match status" value="1"/>
</dbReference>
<dbReference type="GO" id="GO:0042910">
    <property type="term" value="F:xenobiotic transmembrane transporter activity"/>
    <property type="evidence" value="ECO:0007669"/>
    <property type="project" value="TreeGrafter"/>
</dbReference>
<dbReference type="PANTHER" id="PTHR32063:SF16">
    <property type="entry name" value="CATION EFFLUX SYSTEM (ACRB_ACRD_ACRF FAMILY)"/>
    <property type="match status" value="1"/>
</dbReference>
<dbReference type="Gene3D" id="3.30.70.1430">
    <property type="entry name" value="Multidrug efflux transporter AcrB pore domain"/>
    <property type="match status" value="2"/>
</dbReference>
<feature type="transmembrane region" description="Helical" evidence="2">
    <location>
        <begin position="949"/>
        <end position="973"/>
    </location>
</feature>
<feature type="transmembrane region" description="Helical" evidence="2">
    <location>
        <begin position="1024"/>
        <end position="1044"/>
    </location>
</feature>
<evidence type="ECO:0000256" key="2">
    <source>
        <dbReference type="SAM" id="Phobius"/>
    </source>
</evidence>
<keyword evidence="2" id="KW-0472">Membrane</keyword>
<feature type="transmembrane region" description="Helical" evidence="2">
    <location>
        <begin position="979"/>
        <end position="1003"/>
    </location>
</feature>
<feature type="region of interest" description="Disordered" evidence="1">
    <location>
        <begin position="517"/>
        <end position="536"/>
    </location>
</feature>
<feature type="transmembrane region" description="Helical" evidence="2">
    <location>
        <begin position="562"/>
        <end position="581"/>
    </location>
</feature>
<feature type="transmembrane region" description="Helical" evidence="2">
    <location>
        <begin position="1050"/>
        <end position="1073"/>
    </location>
</feature>
<gene>
    <name evidence="3" type="ORF">GGP71_000295</name>
</gene>
<evidence type="ECO:0000313" key="3">
    <source>
        <dbReference type="EMBL" id="MCS3676399.1"/>
    </source>
</evidence>
<dbReference type="EMBL" id="JANUAU010000001">
    <property type="protein sequence ID" value="MCS3676399.1"/>
    <property type="molecule type" value="Genomic_DNA"/>
</dbReference>
<dbReference type="SUPFAM" id="SSF82714">
    <property type="entry name" value="Multidrug efflux transporter AcrB TolC docking domain, DN and DC subdomains"/>
    <property type="match status" value="2"/>
</dbReference>
<dbReference type="SUPFAM" id="SSF82866">
    <property type="entry name" value="Multidrug efflux transporter AcrB transmembrane domain"/>
    <property type="match status" value="2"/>
</dbReference>
<proteinExistence type="predicted"/>
<feature type="transmembrane region" description="Helical" evidence="2">
    <location>
        <begin position="407"/>
        <end position="427"/>
    </location>
</feature>
<reference evidence="3" key="1">
    <citation type="submission" date="2022-08" db="EMBL/GenBank/DDBJ databases">
        <title>Genomic Encyclopedia of Type Strains, Phase V (KMG-V): Genome sequencing to study the core and pangenomes of soil and plant-associated prokaryotes.</title>
        <authorList>
            <person name="Whitman W."/>
        </authorList>
    </citation>
    <scope>NUCLEOTIDE SEQUENCE</scope>
    <source>
        <strain evidence="3">0</strain>
    </source>
</reference>
<dbReference type="SUPFAM" id="SSF82693">
    <property type="entry name" value="Multidrug efflux transporter AcrB pore domain, PN1, PN2, PC1 and PC2 subdomains"/>
    <property type="match status" value="3"/>
</dbReference>
<dbReference type="RefSeq" id="WP_259079230.1">
    <property type="nucleotide sequence ID" value="NZ_JANUAU010000001.1"/>
</dbReference>
<accession>A0A9X2PTS0</accession>
<evidence type="ECO:0000256" key="1">
    <source>
        <dbReference type="SAM" id="MobiDB-lite"/>
    </source>
</evidence>
<feature type="transmembrane region" description="Helical" evidence="2">
    <location>
        <begin position="855"/>
        <end position="874"/>
    </location>
</feature>
<dbReference type="AlphaFoldDB" id="A0A9X2PTS0"/>
<protein>
    <submittedName>
        <fullName evidence="3">Multidrug efflux pump subunit AcrB</fullName>
    </submittedName>
</protein>
<keyword evidence="2" id="KW-0812">Transmembrane</keyword>
<comment type="caution">
    <text evidence="3">The sequence shown here is derived from an EMBL/GenBank/DDBJ whole genome shotgun (WGS) entry which is preliminary data.</text>
</comment>
<dbReference type="Gene3D" id="1.20.1640.10">
    <property type="entry name" value="Multidrug efflux transporter AcrB transmembrane domain"/>
    <property type="match status" value="2"/>
</dbReference>
<keyword evidence="2" id="KW-1133">Transmembrane helix</keyword>
<dbReference type="Gene3D" id="3.30.70.1320">
    <property type="entry name" value="Multidrug efflux transporter AcrB pore domain like"/>
    <property type="match status" value="1"/>
</dbReference>
<feature type="transmembrane region" description="Helical" evidence="2">
    <location>
        <begin position="488"/>
        <end position="508"/>
    </location>
</feature>
<dbReference type="Pfam" id="PF00873">
    <property type="entry name" value="ACR_tran"/>
    <property type="match status" value="1"/>
</dbReference>
<feature type="compositionally biased region" description="Acidic residues" evidence="1">
    <location>
        <begin position="518"/>
        <end position="536"/>
    </location>
</feature>